<dbReference type="EMBL" id="CM035429">
    <property type="protein sequence ID" value="KAH7299640.1"/>
    <property type="molecule type" value="Genomic_DNA"/>
</dbReference>
<evidence type="ECO:0000313" key="3">
    <source>
        <dbReference type="Proteomes" id="UP000825935"/>
    </source>
</evidence>
<dbReference type="Proteomes" id="UP000825935">
    <property type="component" value="Chromosome 24"/>
</dbReference>
<dbReference type="OrthoDB" id="1926999at2759"/>
<dbReference type="AlphaFoldDB" id="A0A8T2RTU2"/>
<protein>
    <submittedName>
        <fullName evidence="2">Uncharacterized protein</fullName>
    </submittedName>
</protein>
<keyword evidence="3" id="KW-1185">Reference proteome</keyword>
<gene>
    <name evidence="2" type="ORF">KP509_24G021900</name>
</gene>
<proteinExistence type="predicted"/>
<feature type="compositionally biased region" description="Polar residues" evidence="1">
    <location>
        <begin position="16"/>
        <end position="25"/>
    </location>
</feature>
<feature type="compositionally biased region" description="Acidic residues" evidence="1">
    <location>
        <begin position="40"/>
        <end position="63"/>
    </location>
</feature>
<comment type="caution">
    <text evidence="2">The sequence shown here is derived from an EMBL/GenBank/DDBJ whole genome shotgun (WGS) entry which is preliminary data.</text>
</comment>
<reference evidence="2" key="1">
    <citation type="submission" date="2021-08" db="EMBL/GenBank/DDBJ databases">
        <title>WGS assembly of Ceratopteris richardii.</title>
        <authorList>
            <person name="Marchant D.B."/>
            <person name="Chen G."/>
            <person name="Jenkins J."/>
            <person name="Shu S."/>
            <person name="Leebens-Mack J."/>
            <person name="Grimwood J."/>
            <person name="Schmutz J."/>
            <person name="Soltis P."/>
            <person name="Soltis D."/>
            <person name="Chen Z.-H."/>
        </authorList>
    </citation>
    <scope>NUCLEOTIDE SEQUENCE</scope>
    <source>
        <strain evidence="2">Whitten #5841</strain>
        <tissue evidence="2">Leaf</tissue>
    </source>
</reference>
<sequence>MAFSSYKPWSRVMLGSPNQSDQQQEPFHLLQSYEQQSNSEEAEEEEEREDECEERDEAVEEGEAAGRFSHKDEKSQVTYEQRQCEKPIASQTDDQLPTFIAPQRAFVDLGLQCRVDNVDSDLKKSGLKDLQSKVCPSSFSTHSRLPKYGADVVTIPAKPSGRANKWSFIFMDPRKRNKEQRDHDSRRISFRKNPYVSGNLSELMPCNAFSVKPEVDMERRRNSSASLHDMVGFREALPSKVRSQNRRSSWEEEVRQEMARSLLDMKYGGEAAQCMRESTSSTVQHGTSALASSFSGKEPRAANNYGDAAAFEVGLKSNEGRKLESQMSRSAVRGLWRGFSVESPSEVRWEEAAEVEEWQELQRRARSQSMRFEAPRVSDRLGDCRSRHHAWGERSEDEWDLYGRRSGHFHRSSAMAATGACCSSLVGRSVSMRSAGVGFAMECSACGAELCDAEGPILCICPCCAAAREPCPELLAGGDRGAAKKKGGILQACRRLLGLEKKRHQSNLR</sequence>
<feature type="region of interest" description="Disordered" evidence="1">
    <location>
        <begin position="1"/>
        <end position="81"/>
    </location>
</feature>
<accession>A0A8T2RTU2</accession>
<evidence type="ECO:0000256" key="1">
    <source>
        <dbReference type="SAM" id="MobiDB-lite"/>
    </source>
</evidence>
<evidence type="ECO:0000313" key="2">
    <source>
        <dbReference type="EMBL" id="KAH7299640.1"/>
    </source>
</evidence>
<name>A0A8T2RTU2_CERRI</name>
<organism evidence="2 3">
    <name type="scientific">Ceratopteris richardii</name>
    <name type="common">Triangle waterfern</name>
    <dbReference type="NCBI Taxonomy" id="49495"/>
    <lineage>
        <taxon>Eukaryota</taxon>
        <taxon>Viridiplantae</taxon>
        <taxon>Streptophyta</taxon>
        <taxon>Embryophyta</taxon>
        <taxon>Tracheophyta</taxon>
        <taxon>Polypodiopsida</taxon>
        <taxon>Polypodiidae</taxon>
        <taxon>Polypodiales</taxon>
        <taxon>Pteridineae</taxon>
        <taxon>Pteridaceae</taxon>
        <taxon>Parkerioideae</taxon>
        <taxon>Ceratopteris</taxon>
    </lineage>
</organism>